<comment type="caution">
    <text evidence="1">The sequence shown here is derived from an EMBL/GenBank/DDBJ whole genome shotgun (WGS) entry which is preliminary data.</text>
</comment>
<dbReference type="OrthoDB" id="258352at2"/>
<keyword evidence="2" id="KW-1185">Reference proteome</keyword>
<evidence type="ECO:0000313" key="1">
    <source>
        <dbReference type="EMBL" id="TWU44865.1"/>
    </source>
</evidence>
<name>A0A5C6E8L6_9BACT</name>
<reference evidence="1 2" key="1">
    <citation type="submission" date="2019-02" db="EMBL/GenBank/DDBJ databases">
        <title>Deep-cultivation of Planctomycetes and their phenomic and genomic characterization uncovers novel biology.</title>
        <authorList>
            <person name="Wiegand S."/>
            <person name="Jogler M."/>
            <person name="Boedeker C."/>
            <person name="Pinto D."/>
            <person name="Vollmers J."/>
            <person name="Rivas-Marin E."/>
            <person name="Kohn T."/>
            <person name="Peeters S.H."/>
            <person name="Heuer A."/>
            <person name="Rast P."/>
            <person name="Oberbeckmann S."/>
            <person name="Bunk B."/>
            <person name="Jeske O."/>
            <person name="Meyerdierks A."/>
            <person name="Storesund J.E."/>
            <person name="Kallscheuer N."/>
            <person name="Luecker S."/>
            <person name="Lage O.M."/>
            <person name="Pohl T."/>
            <person name="Merkel B.J."/>
            <person name="Hornburger P."/>
            <person name="Mueller R.-W."/>
            <person name="Bruemmer F."/>
            <person name="Labrenz M."/>
            <person name="Spormann A.M."/>
            <person name="Op Den Camp H."/>
            <person name="Overmann J."/>
            <person name="Amann R."/>
            <person name="Jetten M.S.M."/>
            <person name="Mascher T."/>
            <person name="Medema M.H."/>
            <person name="Devos D.P."/>
            <person name="Kaster A.-K."/>
            <person name="Ovreas L."/>
            <person name="Rohde M."/>
            <person name="Galperin M.Y."/>
            <person name="Jogler C."/>
        </authorList>
    </citation>
    <scope>NUCLEOTIDE SEQUENCE [LARGE SCALE GENOMIC DNA]</scope>
    <source>
        <strain evidence="1 2">Q31b</strain>
    </source>
</reference>
<dbReference type="Proteomes" id="UP000315471">
    <property type="component" value="Unassembled WGS sequence"/>
</dbReference>
<gene>
    <name evidence="1" type="ORF">Q31b_00350</name>
</gene>
<protein>
    <submittedName>
        <fullName evidence="1">Uncharacterized protein</fullName>
    </submittedName>
</protein>
<dbReference type="RefSeq" id="WP_146597688.1">
    <property type="nucleotide sequence ID" value="NZ_SJPY01000001.1"/>
</dbReference>
<evidence type="ECO:0000313" key="2">
    <source>
        <dbReference type="Proteomes" id="UP000315471"/>
    </source>
</evidence>
<accession>A0A5C6E8L6</accession>
<sequence length="237" mass="26758">MSNPSLPDSEASPWLVQQWILAGIVSSAARFIPIPYVDEYVRDRCRRFVVSRTLAAHEKPEWLDPLQPYYSSSGGFLSSVAGKAARLPLKLLLFPIRKAIAIATSIRGVPLEIMRTVLLARSLDRILQSGPESIDSEQAKAMRQAFDQTFKRMDFRVFKAAMSDVFDGVSGLKAAAIGAARRIAQNEEESPEKLEAEQPLRKGAERVQEVFNRPEILKLFAEFDRRYEKACYWNVSH</sequence>
<organism evidence="1 2">
    <name type="scientific">Novipirellula aureliae</name>
    <dbReference type="NCBI Taxonomy" id="2527966"/>
    <lineage>
        <taxon>Bacteria</taxon>
        <taxon>Pseudomonadati</taxon>
        <taxon>Planctomycetota</taxon>
        <taxon>Planctomycetia</taxon>
        <taxon>Pirellulales</taxon>
        <taxon>Pirellulaceae</taxon>
        <taxon>Novipirellula</taxon>
    </lineage>
</organism>
<proteinExistence type="predicted"/>
<dbReference type="AlphaFoldDB" id="A0A5C6E8L6"/>
<dbReference type="EMBL" id="SJPY01000001">
    <property type="protein sequence ID" value="TWU44865.1"/>
    <property type="molecule type" value="Genomic_DNA"/>
</dbReference>